<dbReference type="InterPro" id="IPR000653">
    <property type="entry name" value="DegT/StrS_aminotransferase"/>
</dbReference>
<sequence length="391" mass="41036">MMTVPFSDLVAQQHEIDGEVRSAMREVFESGAFIGGPAVAAFEHEYAAYTGTRHCVGMGNGTDALEAALRAVGVGRGDEVVIPANTFIATAEAVLRAGATPVLVDVDEHALLIDPAAAAAAVGPATRAIVAVHLYGQPAPVERLEPIARSAGAVIVEDAAQSHGARRHGGASGGLASIAATSFYPGKNLGAAGDAGAVTTDDPELARTVRMLGSHGSERRYAHELLGFNSRLDAVQAVVLSAKLRRLEDWNVRRRAIAVAYGALLHDLDELTLPVVAEGNEHVWHLYVVRVRDRERVAAELAEAGVATGIHYPVPLHRSPALVDQTIRRTDCPVTDAAAGEILSLPMFPHMTASQVVAVTQALRTAVHAPALPAERVVIPALERSGSWPAG</sequence>
<dbReference type="Proteomes" id="UP001239083">
    <property type="component" value="Unassembled WGS sequence"/>
</dbReference>
<dbReference type="Gene3D" id="3.40.640.10">
    <property type="entry name" value="Type I PLP-dependent aspartate aminotransferase-like (Major domain)"/>
    <property type="match status" value="1"/>
</dbReference>
<gene>
    <name evidence="4" type="ORF">QFZ26_001831</name>
</gene>
<dbReference type="Pfam" id="PF01041">
    <property type="entry name" value="DegT_DnrJ_EryC1"/>
    <property type="match status" value="1"/>
</dbReference>
<name>A0ABU0R863_9MICO</name>
<dbReference type="RefSeq" id="WP_307041395.1">
    <property type="nucleotide sequence ID" value="NZ_JAUSYY010000001.1"/>
</dbReference>
<dbReference type="InterPro" id="IPR015421">
    <property type="entry name" value="PyrdxlP-dep_Trfase_major"/>
</dbReference>
<dbReference type="PANTHER" id="PTHR30244">
    <property type="entry name" value="TRANSAMINASE"/>
    <property type="match status" value="1"/>
</dbReference>
<evidence type="ECO:0000256" key="2">
    <source>
        <dbReference type="ARBA" id="ARBA00037999"/>
    </source>
</evidence>
<keyword evidence="5" id="KW-1185">Reference proteome</keyword>
<comment type="caution">
    <text evidence="4">The sequence shown here is derived from an EMBL/GenBank/DDBJ whole genome shotgun (WGS) entry which is preliminary data.</text>
</comment>
<dbReference type="SUPFAM" id="SSF53383">
    <property type="entry name" value="PLP-dependent transferases"/>
    <property type="match status" value="1"/>
</dbReference>
<evidence type="ECO:0000313" key="4">
    <source>
        <dbReference type="EMBL" id="MDQ0894276.1"/>
    </source>
</evidence>
<dbReference type="InterPro" id="IPR015424">
    <property type="entry name" value="PyrdxlP-dep_Trfase"/>
</dbReference>
<proteinExistence type="inferred from homology"/>
<dbReference type="EMBL" id="JAUSYY010000001">
    <property type="protein sequence ID" value="MDQ0894276.1"/>
    <property type="molecule type" value="Genomic_DNA"/>
</dbReference>
<comment type="similarity">
    <text evidence="2 3">Belongs to the DegT/DnrJ/EryC1 family.</text>
</comment>
<dbReference type="PANTHER" id="PTHR30244:SF36">
    <property type="entry name" value="3-OXO-GLUCOSE-6-PHOSPHATE:GLUTAMATE AMINOTRANSFERASE"/>
    <property type="match status" value="1"/>
</dbReference>
<dbReference type="CDD" id="cd00616">
    <property type="entry name" value="AHBA_syn"/>
    <property type="match status" value="1"/>
</dbReference>
<dbReference type="PIRSF" id="PIRSF000390">
    <property type="entry name" value="PLP_StrS"/>
    <property type="match status" value="1"/>
</dbReference>
<reference evidence="4 5" key="1">
    <citation type="submission" date="2023-07" db="EMBL/GenBank/DDBJ databases">
        <title>Comparative genomics of wheat-associated soil bacteria to identify genetic determinants of phenazine resistance.</title>
        <authorList>
            <person name="Mouncey N."/>
        </authorList>
    </citation>
    <scope>NUCLEOTIDE SEQUENCE [LARGE SCALE GENOMIC DNA]</scope>
    <source>
        <strain evidence="4 5">V3I3</strain>
    </source>
</reference>
<evidence type="ECO:0000313" key="5">
    <source>
        <dbReference type="Proteomes" id="UP001239083"/>
    </source>
</evidence>
<evidence type="ECO:0000256" key="3">
    <source>
        <dbReference type="RuleBase" id="RU004508"/>
    </source>
</evidence>
<organism evidence="4 5">
    <name type="scientific">Agromyces ramosus</name>
    <dbReference type="NCBI Taxonomy" id="33879"/>
    <lineage>
        <taxon>Bacteria</taxon>
        <taxon>Bacillati</taxon>
        <taxon>Actinomycetota</taxon>
        <taxon>Actinomycetes</taxon>
        <taxon>Micrococcales</taxon>
        <taxon>Microbacteriaceae</taxon>
        <taxon>Agromyces</taxon>
    </lineage>
</organism>
<evidence type="ECO:0000256" key="1">
    <source>
        <dbReference type="ARBA" id="ARBA00022898"/>
    </source>
</evidence>
<dbReference type="InterPro" id="IPR015422">
    <property type="entry name" value="PyrdxlP-dep_Trfase_small"/>
</dbReference>
<protein>
    <submittedName>
        <fullName evidence="4">dTDP-4-amino-4,6-dideoxygalactose transaminase</fullName>
    </submittedName>
</protein>
<dbReference type="Gene3D" id="3.90.1150.10">
    <property type="entry name" value="Aspartate Aminotransferase, domain 1"/>
    <property type="match status" value="1"/>
</dbReference>
<accession>A0ABU0R863</accession>
<keyword evidence="1 3" id="KW-0663">Pyridoxal phosphate</keyword>